<organism evidence="1 2">
    <name type="scientific">Tetradesmus obliquus</name>
    <name type="common">Green alga</name>
    <name type="synonym">Acutodesmus obliquus</name>
    <dbReference type="NCBI Taxonomy" id="3088"/>
    <lineage>
        <taxon>Eukaryota</taxon>
        <taxon>Viridiplantae</taxon>
        <taxon>Chlorophyta</taxon>
        <taxon>core chlorophytes</taxon>
        <taxon>Chlorophyceae</taxon>
        <taxon>CS clade</taxon>
        <taxon>Sphaeropleales</taxon>
        <taxon>Scenedesmaceae</taxon>
        <taxon>Tetradesmus</taxon>
    </lineage>
</organism>
<proteinExistence type="predicted"/>
<sequence>MTSPAGACSTAAGMRRHASSFKSSSSFTAAAAGPAAAGMPMFAGNMYPYMGMMGGMFPASSMAAMPFPGMPMMDGYMPAAAAGCTAASNMQTSSMQAMQAMQEGSPVGLSTDMLFGCGPLDSLVC</sequence>
<evidence type="ECO:0000313" key="1">
    <source>
        <dbReference type="EMBL" id="WIA22862.1"/>
    </source>
</evidence>
<protein>
    <submittedName>
        <fullName evidence="1">Uncharacterized protein</fullName>
    </submittedName>
</protein>
<evidence type="ECO:0000313" key="2">
    <source>
        <dbReference type="Proteomes" id="UP001244341"/>
    </source>
</evidence>
<gene>
    <name evidence="1" type="ORF">OEZ85_001249</name>
</gene>
<dbReference type="Proteomes" id="UP001244341">
    <property type="component" value="Chromosome 15b"/>
</dbReference>
<accession>A0ABY8URB5</accession>
<dbReference type="EMBL" id="CP126222">
    <property type="protein sequence ID" value="WIA22862.1"/>
    <property type="molecule type" value="Genomic_DNA"/>
</dbReference>
<reference evidence="1 2" key="1">
    <citation type="submission" date="2023-05" db="EMBL/GenBank/DDBJ databases">
        <title>A 100% complete, gapless, phased diploid assembly of the Scenedesmus obliquus UTEX 3031 genome.</title>
        <authorList>
            <person name="Biondi T.C."/>
            <person name="Hanschen E.R."/>
            <person name="Kwon T."/>
            <person name="Eng W."/>
            <person name="Kruse C.P.S."/>
            <person name="Koehler S.I."/>
            <person name="Kunde Y."/>
            <person name="Gleasner C.D."/>
            <person name="You Mak K.T."/>
            <person name="Polle J."/>
            <person name="Hovde B.T."/>
            <person name="Starkenburg S.R."/>
        </authorList>
    </citation>
    <scope>NUCLEOTIDE SEQUENCE [LARGE SCALE GENOMIC DNA]</scope>
    <source>
        <strain evidence="1 2">DOE0152z</strain>
    </source>
</reference>
<keyword evidence="2" id="KW-1185">Reference proteome</keyword>
<name>A0ABY8URB5_TETOB</name>